<evidence type="ECO:0000256" key="7">
    <source>
        <dbReference type="SAM" id="MobiDB-lite"/>
    </source>
</evidence>
<feature type="region of interest" description="Disordered" evidence="7">
    <location>
        <begin position="1"/>
        <end position="23"/>
    </location>
</feature>
<gene>
    <name evidence="9" type="ORF">MNBD_ALPHA08-995</name>
</gene>
<feature type="transmembrane region" description="Helical" evidence="8">
    <location>
        <begin position="530"/>
        <end position="548"/>
    </location>
</feature>
<sequence length="573" mass="63653">MTGEREITESLTSASGVSSARQSARADALPRAERWELIEACRQLTDAQARDALATRLLPFVFMPGKVLYAAAGSHAVALGRRRQVEVIAWAHPGDMLFALQTVFGKQILHNARFHLAKDVPAYSASQRVTAMQTLFLVLVTVVTVLGLWIVPATTFVVLAGLFAITFFCVVGLRLASLVPVDKKKAPPSRSLVDAELPVYTVLVPLFRETSVLDQLLRGLVAIQYPVSKLDIKLVLEETDTDMRKAVAKLTLPPQFEVIVVSDAKPQTKPKALNYALHFARGELVVIFDAEDIPEPGQLRLAAETFAAAAPDLVCLQARLTFYNANENWLTRQFTIEYAVLFDLVLPLLASLDMPLPLGGTSNHFRMRALRELGAWDPFNVTEDADLGIRLARFGWRADVINTSTFEEANNALGNWMSQRARWLKGWIQTWFVHMRNPLVLRRQLGTVDFLIVQVIMAGIVISTLVHPFFLLGIIWSVATGSLAPPAHSISDTVLVGTGIAVFLTGYTVTLAAGFVALRLRGLHRLYWSILAMPFYWLMISLAGWLAVKQFITHPFHWNKTTHGLSKLSRRQK</sequence>
<dbReference type="EMBL" id="UOEC01000203">
    <property type="protein sequence ID" value="VAW02856.1"/>
    <property type="molecule type" value="Genomic_DNA"/>
</dbReference>
<dbReference type="GO" id="GO:0016757">
    <property type="term" value="F:glycosyltransferase activity"/>
    <property type="evidence" value="ECO:0007669"/>
    <property type="project" value="UniProtKB-KW"/>
</dbReference>
<dbReference type="Pfam" id="PF13641">
    <property type="entry name" value="Glyco_tranf_2_3"/>
    <property type="match status" value="1"/>
</dbReference>
<evidence type="ECO:0000256" key="2">
    <source>
        <dbReference type="ARBA" id="ARBA00022676"/>
    </source>
</evidence>
<dbReference type="Gene3D" id="3.90.550.10">
    <property type="entry name" value="Spore Coat Polysaccharide Biosynthesis Protein SpsA, Chain A"/>
    <property type="match status" value="1"/>
</dbReference>
<dbReference type="CDD" id="cd06427">
    <property type="entry name" value="CESA_like_2"/>
    <property type="match status" value="1"/>
</dbReference>
<feature type="transmembrane region" description="Helical" evidence="8">
    <location>
        <begin position="496"/>
        <end position="518"/>
    </location>
</feature>
<name>A0A3B0T7D2_9ZZZZ</name>
<evidence type="ECO:0000256" key="5">
    <source>
        <dbReference type="ARBA" id="ARBA00022989"/>
    </source>
</evidence>
<feature type="compositionally biased region" description="Polar residues" evidence="7">
    <location>
        <begin position="9"/>
        <end position="22"/>
    </location>
</feature>
<dbReference type="GO" id="GO:0016020">
    <property type="term" value="C:membrane"/>
    <property type="evidence" value="ECO:0007669"/>
    <property type="project" value="UniProtKB-SubCell"/>
</dbReference>
<keyword evidence="4 8" id="KW-0812">Transmembrane</keyword>
<accession>A0A3B0T7D2</accession>
<dbReference type="PANTHER" id="PTHR43867:SF2">
    <property type="entry name" value="CELLULOSE SYNTHASE CATALYTIC SUBUNIT A [UDP-FORMING]"/>
    <property type="match status" value="1"/>
</dbReference>
<dbReference type="PANTHER" id="PTHR43867">
    <property type="entry name" value="CELLULOSE SYNTHASE CATALYTIC SUBUNIT A [UDP-FORMING]"/>
    <property type="match status" value="1"/>
</dbReference>
<feature type="transmembrane region" description="Helical" evidence="8">
    <location>
        <begin position="157"/>
        <end position="176"/>
    </location>
</feature>
<keyword evidence="3" id="KW-0808">Transferase</keyword>
<dbReference type="SUPFAM" id="SSF53448">
    <property type="entry name" value="Nucleotide-diphospho-sugar transferases"/>
    <property type="match status" value="1"/>
</dbReference>
<comment type="subcellular location">
    <subcellularLocation>
        <location evidence="1">Membrane</location>
        <topology evidence="1">Multi-pass membrane protein</topology>
    </subcellularLocation>
</comment>
<keyword evidence="5 8" id="KW-1133">Transmembrane helix</keyword>
<dbReference type="AlphaFoldDB" id="A0A3B0T7D2"/>
<organism evidence="9">
    <name type="scientific">hydrothermal vent metagenome</name>
    <dbReference type="NCBI Taxonomy" id="652676"/>
    <lineage>
        <taxon>unclassified sequences</taxon>
        <taxon>metagenomes</taxon>
        <taxon>ecological metagenomes</taxon>
    </lineage>
</organism>
<protein>
    <recommendedName>
        <fullName evidence="10">Glycosyltransferase</fullName>
    </recommendedName>
</protein>
<evidence type="ECO:0000256" key="4">
    <source>
        <dbReference type="ARBA" id="ARBA00022692"/>
    </source>
</evidence>
<keyword evidence="6 8" id="KW-0472">Membrane</keyword>
<evidence type="ECO:0000256" key="1">
    <source>
        <dbReference type="ARBA" id="ARBA00004141"/>
    </source>
</evidence>
<proteinExistence type="predicted"/>
<evidence type="ECO:0000256" key="8">
    <source>
        <dbReference type="SAM" id="Phobius"/>
    </source>
</evidence>
<evidence type="ECO:0000256" key="3">
    <source>
        <dbReference type="ARBA" id="ARBA00022679"/>
    </source>
</evidence>
<dbReference type="InterPro" id="IPR050321">
    <property type="entry name" value="Glycosyltr_2/OpgH_subfam"/>
</dbReference>
<feature type="transmembrane region" description="Helical" evidence="8">
    <location>
        <begin position="450"/>
        <end position="476"/>
    </location>
</feature>
<evidence type="ECO:0000313" key="9">
    <source>
        <dbReference type="EMBL" id="VAW02856.1"/>
    </source>
</evidence>
<dbReference type="InterPro" id="IPR029044">
    <property type="entry name" value="Nucleotide-diphossugar_trans"/>
</dbReference>
<reference evidence="9" key="1">
    <citation type="submission" date="2018-06" db="EMBL/GenBank/DDBJ databases">
        <authorList>
            <person name="Zhirakovskaya E."/>
        </authorList>
    </citation>
    <scope>NUCLEOTIDE SEQUENCE</scope>
</reference>
<keyword evidence="2" id="KW-0328">Glycosyltransferase</keyword>
<feature type="transmembrane region" description="Helical" evidence="8">
    <location>
        <begin position="134"/>
        <end position="151"/>
    </location>
</feature>
<evidence type="ECO:0008006" key="10">
    <source>
        <dbReference type="Google" id="ProtNLM"/>
    </source>
</evidence>
<evidence type="ECO:0000256" key="6">
    <source>
        <dbReference type="ARBA" id="ARBA00023136"/>
    </source>
</evidence>